<dbReference type="Pfam" id="PF07873">
    <property type="entry name" value="YabP"/>
    <property type="match status" value="1"/>
</dbReference>
<accession>A0A150KHC7</accession>
<proteinExistence type="predicted"/>
<dbReference type="Gene3D" id="2.60.40.2000">
    <property type="match status" value="1"/>
</dbReference>
<dbReference type="InterPro" id="IPR038705">
    <property type="entry name" value="YabP_sf"/>
</dbReference>
<dbReference type="RefSeq" id="WP_061574801.1">
    <property type="nucleotide sequence ID" value="NZ_LQYI01000044.1"/>
</dbReference>
<organism evidence="1 2">
    <name type="scientific">Heyndrickxia coagulans</name>
    <name type="common">Weizmannia coagulans</name>
    <dbReference type="NCBI Taxonomy" id="1398"/>
    <lineage>
        <taxon>Bacteria</taxon>
        <taxon>Bacillati</taxon>
        <taxon>Bacillota</taxon>
        <taxon>Bacilli</taxon>
        <taxon>Bacillales</taxon>
        <taxon>Bacillaceae</taxon>
        <taxon>Heyndrickxia</taxon>
    </lineage>
</organism>
<dbReference type="InterPro" id="IPR022477">
    <property type="entry name" value="Spore_YqfC"/>
</dbReference>
<dbReference type="PATRIC" id="fig|1398.25.peg.2715"/>
<comment type="caution">
    <text evidence="1">The sequence shown here is derived from an EMBL/GenBank/DDBJ whole genome shotgun (WGS) entry which is preliminary data.</text>
</comment>
<dbReference type="Proteomes" id="UP000075304">
    <property type="component" value="Unassembled WGS sequence"/>
</dbReference>
<evidence type="ECO:0008006" key="3">
    <source>
        <dbReference type="Google" id="ProtNLM"/>
    </source>
</evidence>
<dbReference type="NCBIfam" id="TIGR02856">
    <property type="entry name" value="spore_yqfC"/>
    <property type="match status" value="1"/>
</dbReference>
<sequence>MAKKWRQHLQNWMSQKTDLPQDVMMDLPRITMIGQIHIYVENHRGLLTFSDKEVRLLLKNGQLLIKGRSFVIKTILPEEILLEGKIDEVLYLNG</sequence>
<gene>
    <name evidence="1" type="ORF">B4099_2988</name>
</gene>
<dbReference type="InterPro" id="IPR022476">
    <property type="entry name" value="Spore_YabP/YqfC"/>
</dbReference>
<protein>
    <recommendedName>
        <fullName evidence="3">Sporulation protein YqfC</fullName>
    </recommendedName>
</protein>
<evidence type="ECO:0000313" key="1">
    <source>
        <dbReference type="EMBL" id="KYC69821.1"/>
    </source>
</evidence>
<evidence type="ECO:0000313" key="2">
    <source>
        <dbReference type="Proteomes" id="UP000075304"/>
    </source>
</evidence>
<dbReference type="EMBL" id="LQYI01000044">
    <property type="protein sequence ID" value="KYC69821.1"/>
    <property type="molecule type" value="Genomic_DNA"/>
</dbReference>
<name>A0A150KHC7_HEYCO</name>
<dbReference type="AlphaFoldDB" id="A0A150KHC7"/>
<reference evidence="1 2" key="1">
    <citation type="submission" date="2016-01" db="EMBL/GenBank/DDBJ databases">
        <title>Genome Sequences of Twelve Sporeforming Bacillus Species Isolated from Foods.</title>
        <authorList>
            <person name="Berendsen E.M."/>
            <person name="Wells-Bennik M.H."/>
            <person name="Krawcyk A.O."/>
            <person name="De Jong A."/>
            <person name="Holsappel S."/>
            <person name="Eijlander R.T."/>
            <person name="Kuipers O.P."/>
        </authorList>
    </citation>
    <scope>NUCLEOTIDE SEQUENCE [LARGE SCALE GENOMIC DNA]</scope>
    <source>
        <strain evidence="1 2">B4099</strain>
    </source>
</reference>